<keyword evidence="3" id="KW-1185">Reference proteome</keyword>
<sequence>MAAESITEKTKEKDWWKFGFPGPVLGSLVASGFYAFSKTLEHETVNPERNLASHSNTTADATQMGTVESGPALARFSRSPLGSPSTNPLSRCTPSHTSPLTMPDSDRKFSLCADGLNSEAGRYSSEGDDNSRRDKATTFDSLIYDAARSHARFQTLHEQWTTSCDNLSGFALRRQGVRRTQGATVFIDTARAYSQQLLHLEVKYLEGLIHEHGGWDMEDGRCQDMTGGLSTGEAARTPAWLRRLGIGSERVSLGDTYRVASLAQQARYRGLKFWYKIRRDDSAAEKLIWLKLFTQLDNVSGPPHPGLCVLKQKVKTKIILAEHRLRTLSSEPQAVVSRGTDTPGVELNKASEDGEVRP</sequence>
<gene>
    <name evidence="2" type="ORF">KHLLAP_LOCUS7086</name>
</gene>
<feature type="region of interest" description="Disordered" evidence="1">
    <location>
        <begin position="74"/>
        <end position="105"/>
    </location>
</feature>
<name>A0AAI8YJ79_9PEZI</name>
<feature type="region of interest" description="Disordered" evidence="1">
    <location>
        <begin position="331"/>
        <end position="358"/>
    </location>
</feature>
<organism evidence="2 3">
    <name type="scientific">Anthostomella pinea</name>
    <dbReference type="NCBI Taxonomy" id="933095"/>
    <lineage>
        <taxon>Eukaryota</taxon>
        <taxon>Fungi</taxon>
        <taxon>Dikarya</taxon>
        <taxon>Ascomycota</taxon>
        <taxon>Pezizomycotina</taxon>
        <taxon>Sordariomycetes</taxon>
        <taxon>Xylariomycetidae</taxon>
        <taxon>Xylariales</taxon>
        <taxon>Xylariaceae</taxon>
        <taxon>Anthostomella</taxon>
    </lineage>
</organism>
<dbReference type="AlphaFoldDB" id="A0AAI8YJ79"/>
<dbReference type="Proteomes" id="UP001295740">
    <property type="component" value="Unassembled WGS sequence"/>
</dbReference>
<evidence type="ECO:0000256" key="1">
    <source>
        <dbReference type="SAM" id="MobiDB-lite"/>
    </source>
</evidence>
<feature type="compositionally biased region" description="Basic and acidic residues" evidence="1">
    <location>
        <begin position="349"/>
        <end position="358"/>
    </location>
</feature>
<dbReference type="EMBL" id="CAUWAG010000010">
    <property type="protein sequence ID" value="CAJ2506618.1"/>
    <property type="molecule type" value="Genomic_DNA"/>
</dbReference>
<comment type="caution">
    <text evidence="2">The sequence shown here is derived from an EMBL/GenBank/DDBJ whole genome shotgun (WGS) entry which is preliminary data.</text>
</comment>
<accession>A0AAI8YJ79</accession>
<reference evidence="2" key="1">
    <citation type="submission" date="2023-10" db="EMBL/GenBank/DDBJ databases">
        <authorList>
            <person name="Hackl T."/>
        </authorList>
    </citation>
    <scope>NUCLEOTIDE SEQUENCE</scope>
</reference>
<proteinExistence type="predicted"/>
<evidence type="ECO:0000313" key="2">
    <source>
        <dbReference type="EMBL" id="CAJ2506618.1"/>
    </source>
</evidence>
<feature type="compositionally biased region" description="Polar residues" evidence="1">
    <location>
        <begin position="80"/>
        <end position="100"/>
    </location>
</feature>
<protein>
    <submittedName>
        <fullName evidence="2">Uu.00g078040.m01.CDS01</fullName>
    </submittedName>
</protein>
<evidence type="ECO:0000313" key="3">
    <source>
        <dbReference type="Proteomes" id="UP001295740"/>
    </source>
</evidence>